<dbReference type="EMBL" id="WQLW01000001">
    <property type="protein sequence ID" value="MVO07696.1"/>
    <property type="molecule type" value="Genomic_DNA"/>
</dbReference>
<dbReference type="AlphaFoldDB" id="A0A6I4IRE3"/>
<evidence type="ECO:0000313" key="2">
    <source>
        <dbReference type="Proteomes" id="UP000431264"/>
    </source>
</evidence>
<comment type="caution">
    <text evidence="1">The sequence shown here is derived from an EMBL/GenBank/DDBJ whole genome shotgun (WGS) entry which is preliminary data.</text>
</comment>
<name>A0A6I4IRE3_9FLAO</name>
<sequence>MKPQILIILPRGETIRNFIYTGIVKDVMKYFHVTLYAVKPNETIWKLLSESSDQLYELKTENFSYGYKIFFEIFDLAHNRYMWSEAAKVRWEMRDVEANSIKKKIIRRIKKSIAILLAHRKTLQWAEKIDAWLASKEKQVLEYQKFLLENKFDLVFNTSHSHARIALPLVYAANNLNIKTTTFLYSWDNLTSQGRVVPKYDFYFAWNSKIKNDFHTIYPHVKKNQVIVTGTPQFINHFDEDKCLSKKELYEKLGLNLEDKYFLYSSGMSHHMPYEPYVVERIADIIYSIDPEIKLVVRTYAKDKASVFRELKTRRKDILIPEVDWEPNFQTPLLSDQEFFVSLMKNAIAGINVASTVSLELCMLNKPAINVGYNPPDKNIYPYNYTRFYSFDHYKPIVESGAVQVAINEAHLKKLLENAIENPKEFAVERQKLIADFFENNLSQSIKENFVSVIATIHNEK</sequence>
<evidence type="ECO:0000313" key="1">
    <source>
        <dbReference type="EMBL" id="MVO07696.1"/>
    </source>
</evidence>
<evidence type="ECO:0008006" key="3">
    <source>
        <dbReference type="Google" id="ProtNLM"/>
    </source>
</evidence>
<dbReference type="OrthoDB" id="913551at2"/>
<gene>
    <name evidence="1" type="ORF">GOQ30_00795</name>
</gene>
<dbReference type="RefSeq" id="WP_140996111.1">
    <property type="nucleotide sequence ID" value="NZ_VDCZ01000001.1"/>
</dbReference>
<organism evidence="1 2">
    <name type="scientific">Flavobacterium profundi</name>
    <dbReference type="NCBI Taxonomy" id="1774945"/>
    <lineage>
        <taxon>Bacteria</taxon>
        <taxon>Pseudomonadati</taxon>
        <taxon>Bacteroidota</taxon>
        <taxon>Flavobacteriia</taxon>
        <taxon>Flavobacteriales</taxon>
        <taxon>Flavobacteriaceae</taxon>
        <taxon>Flavobacterium</taxon>
    </lineage>
</organism>
<accession>A0A6I4IRE3</accession>
<dbReference type="SUPFAM" id="SSF53756">
    <property type="entry name" value="UDP-Glycosyltransferase/glycogen phosphorylase"/>
    <property type="match status" value="1"/>
</dbReference>
<keyword evidence="2" id="KW-1185">Reference proteome</keyword>
<proteinExistence type="predicted"/>
<reference evidence="2" key="1">
    <citation type="submission" date="2019-05" db="EMBL/GenBank/DDBJ databases">
        <title>Flavobacterium profundi sp. nov., isolated from a deep-sea seamount.</title>
        <authorList>
            <person name="Zhang D.-C."/>
        </authorList>
    </citation>
    <scope>NUCLEOTIDE SEQUENCE [LARGE SCALE GENOMIC DNA]</scope>
    <source>
        <strain evidence="2">TP390</strain>
    </source>
</reference>
<dbReference type="Proteomes" id="UP000431264">
    <property type="component" value="Unassembled WGS sequence"/>
</dbReference>
<protein>
    <recommendedName>
        <fullName evidence="3">UDP-glycosyltransferase</fullName>
    </recommendedName>
</protein>